<dbReference type="EMBL" id="FTMK01000010">
    <property type="protein sequence ID" value="SIQ61485.1"/>
    <property type="molecule type" value="Genomic_DNA"/>
</dbReference>
<dbReference type="AlphaFoldDB" id="A0A1N6U783"/>
<gene>
    <name evidence="1" type="ORF">SAMN05421641_110105</name>
</gene>
<evidence type="ECO:0000313" key="2">
    <source>
        <dbReference type="Proteomes" id="UP000323956"/>
    </source>
</evidence>
<proteinExistence type="predicted"/>
<dbReference type="InterPro" id="IPR029069">
    <property type="entry name" value="HotDog_dom_sf"/>
</dbReference>
<name>A0A1N6U783_9RHOB</name>
<dbReference type="Pfam" id="PF13279">
    <property type="entry name" value="4HBT_2"/>
    <property type="match status" value="1"/>
</dbReference>
<protein>
    <submittedName>
        <fullName evidence="1">(3S)-malyl-CoA thioesterase</fullName>
    </submittedName>
</protein>
<sequence>MEYVPVSTWLAHQWQCDHFGHMNARHYAAAFDDAVFLFWDRMGLVVPGPGEAGVIPVTARLTIDYHLEVVAGTALNILARIDRIGGKSVTVGFEMRESRTGRPVSTCETVEVFFDAVERQSRPIPAPIREALQRAASPVPPR</sequence>
<organism evidence="1 2">
    <name type="scientific">Paracoccus thiocyanatus</name>
    <dbReference type="NCBI Taxonomy" id="34006"/>
    <lineage>
        <taxon>Bacteria</taxon>
        <taxon>Pseudomonadati</taxon>
        <taxon>Pseudomonadota</taxon>
        <taxon>Alphaproteobacteria</taxon>
        <taxon>Rhodobacterales</taxon>
        <taxon>Paracoccaceae</taxon>
        <taxon>Paracoccus</taxon>
    </lineage>
</organism>
<reference evidence="1 2" key="1">
    <citation type="submission" date="2017-01" db="EMBL/GenBank/DDBJ databases">
        <authorList>
            <person name="Varghese N."/>
            <person name="Submissions S."/>
        </authorList>
    </citation>
    <scope>NUCLEOTIDE SEQUENCE [LARGE SCALE GENOMIC DNA]</scope>
    <source>
        <strain evidence="1 2">ATCC 700171</strain>
    </source>
</reference>
<dbReference type="RefSeq" id="WP_188128633.1">
    <property type="nucleotide sequence ID" value="NZ_FTMK01000010.1"/>
</dbReference>
<evidence type="ECO:0000313" key="1">
    <source>
        <dbReference type="EMBL" id="SIQ61485.1"/>
    </source>
</evidence>
<dbReference type="SUPFAM" id="SSF54637">
    <property type="entry name" value="Thioesterase/thiol ester dehydrase-isomerase"/>
    <property type="match status" value="1"/>
</dbReference>
<dbReference type="Gene3D" id="3.10.129.10">
    <property type="entry name" value="Hotdog Thioesterase"/>
    <property type="match status" value="1"/>
</dbReference>
<dbReference type="Proteomes" id="UP000323956">
    <property type="component" value="Unassembled WGS sequence"/>
</dbReference>
<dbReference type="CDD" id="cd00586">
    <property type="entry name" value="4HBT"/>
    <property type="match status" value="1"/>
</dbReference>
<accession>A0A1N6U783</accession>